<feature type="transmembrane region" description="Helical" evidence="1">
    <location>
        <begin position="215"/>
        <end position="236"/>
    </location>
</feature>
<gene>
    <name evidence="3" type="ORF">Agabi119p4_10491</name>
</gene>
<feature type="transmembrane region" description="Helical" evidence="1">
    <location>
        <begin position="191"/>
        <end position="209"/>
    </location>
</feature>
<reference evidence="3 4" key="1">
    <citation type="journal article" name="Sci. Rep.">
        <title>Telomere-to-telomere assembled and centromere annotated genomes of the two main subspecies of the button mushroom Agaricus bisporus reveal especially polymorphic chromosome ends.</title>
        <authorList>
            <person name="Sonnenberg A.S.M."/>
            <person name="Sedaghat-Telgerd N."/>
            <person name="Lavrijssen B."/>
            <person name="Ohm R.A."/>
            <person name="Hendrickx P.M."/>
            <person name="Scholtmeijer K."/>
            <person name="Baars J.J.P."/>
            <person name="van Peer A."/>
        </authorList>
    </citation>
    <scope>NUCLEOTIDE SEQUENCE [LARGE SCALE GENOMIC DNA]</scope>
    <source>
        <strain evidence="3 4">H119_p4</strain>
    </source>
</reference>
<evidence type="ECO:0000313" key="4">
    <source>
        <dbReference type="Proteomes" id="UP000629468"/>
    </source>
</evidence>
<dbReference type="EMBL" id="JABXXO010000014">
    <property type="protein sequence ID" value="KAF7761082.1"/>
    <property type="molecule type" value="Genomic_DNA"/>
</dbReference>
<evidence type="ECO:0000259" key="2">
    <source>
        <dbReference type="Pfam" id="PF20151"/>
    </source>
</evidence>
<evidence type="ECO:0000313" key="3">
    <source>
        <dbReference type="EMBL" id="KAF7761082.1"/>
    </source>
</evidence>
<accession>A0A8H7EWN1</accession>
<organism evidence="3 4">
    <name type="scientific">Agaricus bisporus var. burnettii</name>
    <dbReference type="NCBI Taxonomy" id="192524"/>
    <lineage>
        <taxon>Eukaryota</taxon>
        <taxon>Fungi</taxon>
        <taxon>Dikarya</taxon>
        <taxon>Basidiomycota</taxon>
        <taxon>Agaricomycotina</taxon>
        <taxon>Agaricomycetes</taxon>
        <taxon>Agaricomycetidae</taxon>
        <taxon>Agaricales</taxon>
        <taxon>Agaricineae</taxon>
        <taxon>Agaricaceae</taxon>
        <taxon>Agaricus</taxon>
    </lineage>
</organism>
<keyword evidence="1" id="KW-0812">Transmembrane</keyword>
<feature type="transmembrane region" description="Helical" evidence="1">
    <location>
        <begin position="151"/>
        <end position="171"/>
    </location>
</feature>
<feature type="domain" description="DUF6533" evidence="2">
    <location>
        <begin position="15"/>
        <end position="59"/>
    </location>
</feature>
<dbReference type="Pfam" id="PF20151">
    <property type="entry name" value="DUF6533"/>
    <property type="match status" value="1"/>
</dbReference>
<dbReference type="InterPro" id="IPR045340">
    <property type="entry name" value="DUF6533"/>
</dbReference>
<name>A0A8H7EWN1_AGABI</name>
<evidence type="ECO:0000256" key="1">
    <source>
        <dbReference type="SAM" id="Phobius"/>
    </source>
</evidence>
<dbReference type="Proteomes" id="UP000629468">
    <property type="component" value="Unassembled WGS sequence"/>
</dbReference>
<sequence>MEDVTTRTQVMISRCFNAIGISILLYDHLLSVDDEVEYVWKARMSVPKLSFLLVRYLVPVALFVNIYQQSYDNISLPDTLCLSGLASCNSCIFHYCRRGRKFFDFTSSLVMTIGWTIAIMVKEAESMHFAGSRKFHTVLCSTQSRSILPALYAAPVVFEIVMIVLILWGAYVQSRNMENKNVMRHLMNDGFIYIMLLFVLRVANMLVTASAPSRLIFTGLCFGCATSAATISRLILSVRKESVTKRRLGMSSRCPME</sequence>
<keyword evidence="1" id="KW-0472">Membrane</keyword>
<comment type="caution">
    <text evidence="3">The sequence shown here is derived from an EMBL/GenBank/DDBJ whole genome shotgun (WGS) entry which is preliminary data.</text>
</comment>
<protein>
    <recommendedName>
        <fullName evidence="2">DUF6533 domain-containing protein</fullName>
    </recommendedName>
</protein>
<proteinExistence type="predicted"/>
<keyword evidence="1" id="KW-1133">Transmembrane helix</keyword>
<dbReference type="AlphaFoldDB" id="A0A8H7EWN1"/>
<feature type="transmembrane region" description="Helical" evidence="1">
    <location>
        <begin position="102"/>
        <end position="121"/>
    </location>
</feature>